<dbReference type="EMBL" id="JAIVGD010000026">
    <property type="protein sequence ID" value="KAH0740343.1"/>
    <property type="molecule type" value="Genomic_DNA"/>
</dbReference>
<dbReference type="PANTHER" id="PTHR46562">
    <property type="entry name" value="SERINE/THREONINE-KINASE ULK4-LIKE PROTEIN-RELATED"/>
    <property type="match status" value="1"/>
</dbReference>
<accession>A0ABQ7U1Y6</accession>
<comment type="caution">
    <text evidence="1">The sequence shown here is derived from an EMBL/GenBank/DDBJ whole genome shotgun (WGS) entry which is preliminary data.</text>
</comment>
<organism evidence="1 2">
    <name type="scientific">Solanum tuberosum</name>
    <name type="common">Potato</name>
    <dbReference type="NCBI Taxonomy" id="4113"/>
    <lineage>
        <taxon>Eukaryota</taxon>
        <taxon>Viridiplantae</taxon>
        <taxon>Streptophyta</taxon>
        <taxon>Embryophyta</taxon>
        <taxon>Tracheophyta</taxon>
        <taxon>Spermatophyta</taxon>
        <taxon>Magnoliopsida</taxon>
        <taxon>eudicotyledons</taxon>
        <taxon>Gunneridae</taxon>
        <taxon>Pentapetalae</taxon>
        <taxon>asterids</taxon>
        <taxon>lamiids</taxon>
        <taxon>Solanales</taxon>
        <taxon>Solanaceae</taxon>
        <taxon>Solanoideae</taxon>
        <taxon>Solaneae</taxon>
        <taxon>Solanum</taxon>
    </lineage>
</organism>
<keyword evidence="2" id="KW-1185">Reference proteome</keyword>
<dbReference type="Proteomes" id="UP000826656">
    <property type="component" value="Unassembled WGS sequence"/>
</dbReference>
<name>A0ABQ7U1Y6_SOLTU</name>
<evidence type="ECO:0000313" key="1">
    <source>
        <dbReference type="EMBL" id="KAH0740343.1"/>
    </source>
</evidence>
<dbReference type="InterPro" id="IPR044591">
    <property type="entry name" value="RUK"/>
</dbReference>
<dbReference type="PANTHER" id="PTHR46562:SF1">
    <property type="entry name" value="SERINE_THREONINE-PROTEIN KINASE ULK4"/>
    <property type="match status" value="1"/>
</dbReference>
<protein>
    <submittedName>
        <fullName evidence="1">Uncharacterized protein</fullName>
    </submittedName>
</protein>
<proteinExistence type="predicted"/>
<gene>
    <name evidence="1" type="ORF">KY290_033386</name>
</gene>
<evidence type="ECO:0000313" key="2">
    <source>
        <dbReference type="Proteomes" id="UP000826656"/>
    </source>
</evidence>
<reference evidence="1 2" key="1">
    <citation type="journal article" date="2021" name="bioRxiv">
        <title>Chromosome-scale and haplotype-resolved genome assembly of a tetraploid potato cultivar.</title>
        <authorList>
            <person name="Sun H."/>
            <person name="Jiao W.-B."/>
            <person name="Krause K."/>
            <person name="Campoy J.A."/>
            <person name="Goel M."/>
            <person name="Folz-Donahue K."/>
            <person name="Kukat C."/>
            <person name="Huettel B."/>
            <person name="Schneeberger K."/>
        </authorList>
    </citation>
    <scope>NUCLEOTIDE SEQUENCE [LARGE SCALE GENOMIC DNA]</scope>
    <source>
        <strain evidence="1">SolTubOtavaFocal</strain>
        <tissue evidence="1">Leaves</tissue>
    </source>
</reference>
<sequence>MRLTAGSCLARLVRFSPSSIQRVMEKLSFKDMVSSLVKRNPREQQICLNVLNMTLLESHTLPSVGREVKF</sequence>